<dbReference type="RefSeq" id="WP_089411643.1">
    <property type="nucleotide sequence ID" value="NZ_FZQA01000002.1"/>
</dbReference>
<protein>
    <submittedName>
        <fullName evidence="2">Lysophospholipase, alpha-beta hydrolase superfamily</fullName>
    </submittedName>
</protein>
<proteinExistence type="predicted"/>
<reference evidence="2 3" key="1">
    <citation type="submission" date="2017-07" db="EMBL/GenBank/DDBJ databases">
        <authorList>
            <person name="Sun Z.S."/>
            <person name="Albrecht U."/>
            <person name="Echele G."/>
            <person name="Lee C.C."/>
        </authorList>
    </citation>
    <scope>NUCLEOTIDE SEQUENCE [LARGE SCALE GENOMIC DNA]</scope>
    <source>
        <strain evidence="2 3">CGMCC 1.12710</strain>
    </source>
</reference>
<dbReference type="InterPro" id="IPR000073">
    <property type="entry name" value="AB_hydrolase_1"/>
</dbReference>
<dbReference type="PRINTS" id="PR00111">
    <property type="entry name" value="ABHYDROLASE"/>
</dbReference>
<feature type="domain" description="Serine aminopeptidase S33" evidence="1">
    <location>
        <begin position="54"/>
        <end position="287"/>
    </location>
</feature>
<dbReference type="OrthoDB" id="9806902at2"/>
<dbReference type="PANTHER" id="PTHR11614">
    <property type="entry name" value="PHOSPHOLIPASE-RELATED"/>
    <property type="match status" value="1"/>
</dbReference>
<keyword evidence="2" id="KW-0378">Hydrolase</keyword>
<dbReference type="GO" id="GO:0016787">
    <property type="term" value="F:hydrolase activity"/>
    <property type="evidence" value="ECO:0007669"/>
    <property type="project" value="UniProtKB-KW"/>
</dbReference>
<sequence>MRRFIEASLAALFLSACVSFPPPPPARETPRFEDGRFVSFDGAAFGLSAWRAENPRAVLIAVHGMNDYAKAFEGAGEWWAREAGLVVYAYDQRGFGRSPGFRRWPGAATMRADLRAAIAAARAAHPGLPLYVLGHSMGAAVVMTAMRDGPLDADGVVLAAPGVWGGAQMPVAYRIFLNLAASVAPGKTVTGERAGRRATDNVEILRAMFADPLVIKDTRLDAVLGVVRLMGAAWDASDEIGGRILVLYGRKDEIIPVRKMQHAAARLCGRVETRVYAEGWHLLFRDLQAERVWRDVAAWTAETGAAQRWRPTARGADAASPVSGAGPATSACAGADGGRSVAVAVQRPDRTGM</sequence>
<evidence type="ECO:0000259" key="1">
    <source>
        <dbReference type="Pfam" id="PF12146"/>
    </source>
</evidence>
<name>A0A239PQW6_9PROT</name>
<gene>
    <name evidence="2" type="ORF">SAMN06297382_1149</name>
</gene>
<dbReference type="Gene3D" id="3.40.50.1820">
    <property type="entry name" value="alpha/beta hydrolase"/>
    <property type="match status" value="1"/>
</dbReference>
<keyword evidence="3" id="KW-1185">Reference proteome</keyword>
<organism evidence="2 3">
    <name type="scientific">Amphiplicatus metriothermophilus</name>
    <dbReference type="NCBI Taxonomy" id="1519374"/>
    <lineage>
        <taxon>Bacteria</taxon>
        <taxon>Pseudomonadati</taxon>
        <taxon>Pseudomonadota</taxon>
        <taxon>Alphaproteobacteria</taxon>
        <taxon>Parvularculales</taxon>
        <taxon>Parvularculaceae</taxon>
        <taxon>Amphiplicatus</taxon>
    </lineage>
</organism>
<dbReference type="SUPFAM" id="SSF53474">
    <property type="entry name" value="alpha/beta-Hydrolases"/>
    <property type="match status" value="1"/>
</dbReference>
<evidence type="ECO:0000313" key="2">
    <source>
        <dbReference type="EMBL" id="SNT72117.1"/>
    </source>
</evidence>
<dbReference type="AlphaFoldDB" id="A0A239PQW6"/>
<dbReference type="Proteomes" id="UP000198346">
    <property type="component" value="Unassembled WGS sequence"/>
</dbReference>
<dbReference type="PROSITE" id="PS51257">
    <property type="entry name" value="PROKAR_LIPOPROTEIN"/>
    <property type="match status" value="1"/>
</dbReference>
<dbReference type="InterPro" id="IPR022742">
    <property type="entry name" value="Hydrolase_4"/>
</dbReference>
<dbReference type="InterPro" id="IPR029058">
    <property type="entry name" value="AB_hydrolase_fold"/>
</dbReference>
<dbReference type="InterPro" id="IPR051044">
    <property type="entry name" value="MAG_DAG_Lipase"/>
</dbReference>
<dbReference type="EMBL" id="FZQA01000002">
    <property type="protein sequence ID" value="SNT72117.1"/>
    <property type="molecule type" value="Genomic_DNA"/>
</dbReference>
<dbReference type="Pfam" id="PF12146">
    <property type="entry name" value="Hydrolase_4"/>
    <property type="match status" value="1"/>
</dbReference>
<evidence type="ECO:0000313" key="3">
    <source>
        <dbReference type="Proteomes" id="UP000198346"/>
    </source>
</evidence>
<accession>A0A239PQW6</accession>